<feature type="non-terminal residue" evidence="1">
    <location>
        <position position="62"/>
    </location>
</feature>
<protein>
    <submittedName>
        <fullName evidence="1">Uncharacterized protein</fullName>
    </submittedName>
</protein>
<proteinExistence type="predicted"/>
<dbReference type="EMBL" id="AMZH03022390">
    <property type="protein sequence ID" value="RRT37369.1"/>
    <property type="molecule type" value="Genomic_DNA"/>
</dbReference>
<organism evidence="1 2">
    <name type="scientific">Ensete ventricosum</name>
    <name type="common">Abyssinian banana</name>
    <name type="synonym">Musa ensete</name>
    <dbReference type="NCBI Taxonomy" id="4639"/>
    <lineage>
        <taxon>Eukaryota</taxon>
        <taxon>Viridiplantae</taxon>
        <taxon>Streptophyta</taxon>
        <taxon>Embryophyta</taxon>
        <taxon>Tracheophyta</taxon>
        <taxon>Spermatophyta</taxon>
        <taxon>Magnoliopsida</taxon>
        <taxon>Liliopsida</taxon>
        <taxon>Zingiberales</taxon>
        <taxon>Musaceae</taxon>
        <taxon>Ensete</taxon>
    </lineage>
</organism>
<sequence length="62" mass="6884">MGRHLDRSLLLDCDMSPFSSVTSFMLCSCCLLSRFHRDCDGGGTEEEEVVLRTDTAARVPSE</sequence>
<dbReference type="AlphaFoldDB" id="A0A426XD06"/>
<name>A0A426XD06_ENSVE</name>
<gene>
    <name evidence="1" type="ORF">B296_00052750</name>
</gene>
<accession>A0A426XD06</accession>
<evidence type="ECO:0000313" key="2">
    <source>
        <dbReference type="Proteomes" id="UP000287651"/>
    </source>
</evidence>
<reference evidence="1 2" key="1">
    <citation type="journal article" date="2014" name="Agronomy (Basel)">
        <title>A Draft Genome Sequence for Ensete ventricosum, the Drought-Tolerant Tree Against Hunger.</title>
        <authorList>
            <person name="Harrison J."/>
            <person name="Moore K.A."/>
            <person name="Paszkiewicz K."/>
            <person name="Jones T."/>
            <person name="Grant M."/>
            <person name="Ambacheew D."/>
            <person name="Muzemil S."/>
            <person name="Studholme D.J."/>
        </authorList>
    </citation>
    <scope>NUCLEOTIDE SEQUENCE [LARGE SCALE GENOMIC DNA]</scope>
</reference>
<evidence type="ECO:0000313" key="1">
    <source>
        <dbReference type="EMBL" id="RRT37369.1"/>
    </source>
</evidence>
<dbReference type="Proteomes" id="UP000287651">
    <property type="component" value="Unassembled WGS sequence"/>
</dbReference>
<comment type="caution">
    <text evidence="1">The sequence shown here is derived from an EMBL/GenBank/DDBJ whole genome shotgun (WGS) entry which is preliminary data.</text>
</comment>
<dbReference type="PROSITE" id="PS51257">
    <property type="entry name" value="PROKAR_LIPOPROTEIN"/>
    <property type="match status" value="1"/>
</dbReference>